<organism evidence="1 2">
    <name type="scientific">Sodalis praecaptivus</name>
    <dbReference type="NCBI Taxonomy" id="1239307"/>
    <lineage>
        <taxon>Bacteria</taxon>
        <taxon>Pseudomonadati</taxon>
        <taxon>Pseudomonadota</taxon>
        <taxon>Gammaproteobacteria</taxon>
        <taxon>Enterobacterales</taxon>
        <taxon>Bruguierivoracaceae</taxon>
        <taxon>Sodalis</taxon>
    </lineage>
</organism>
<dbReference type="OrthoDB" id="1793171at2"/>
<dbReference type="KEGG" id="sod:Sant_2123"/>
<sequence length="242" mass="26662">MDSQRLSYLLDTLIEDLLKQRRLRLQTPNKMMHVILSGEDLRSLPATLACLSALDRCGYLLDMVFSHSASQSSLRSACLEALAQRGINVKCGSEQEPPVGEPCGNVYFPALSSNSLSKIALGIRDNLVCRWAFYALCMKKTAIVTLNAECQPEQNSALPQALRARLAHYAATLVEYGFTVIGQHTPGPDHTPLVHAHKPLVTLCDVRQYQKGQTLYIATGTLITPAARDEIRDRGLIIVHGH</sequence>
<protein>
    <recommendedName>
        <fullName evidence="3">Ethanolamine utilization protein</fullName>
    </recommendedName>
</protein>
<dbReference type="HOGENOM" id="CLU_1150440_0_0_6"/>
<dbReference type="PATRIC" id="fig|1239307.3.peg.2350"/>
<evidence type="ECO:0000313" key="1">
    <source>
        <dbReference type="EMBL" id="AHF77171.1"/>
    </source>
</evidence>
<name>W0HTK1_9GAMM</name>
<proteinExistence type="predicted"/>
<reference evidence="1 2" key="1">
    <citation type="journal article" date="2014" name="Genome Biol. Evol.">
        <title>Genome degeneration and adaptation in a nascent stage of symbiosis.</title>
        <authorList>
            <person name="Oakeson K.F."/>
            <person name="Gil R."/>
            <person name="Clayton A.L."/>
            <person name="Dunn D.M."/>
            <person name="von Niederhausern A.C."/>
            <person name="Hamil C."/>
            <person name="Aoyagi A."/>
            <person name="Duval B."/>
            <person name="Baca A."/>
            <person name="Silva F.J."/>
            <person name="Vallier A."/>
            <person name="Jackson D.G."/>
            <person name="Latorre A."/>
            <person name="Weiss R.B."/>
            <person name="Heddi A."/>
            <person name="Moya A."/>
            <person name="Dale C."/>
        </authorList>
    </citation>
    <scope>NUCLEOTIDE SEQUENCE [LARGE SCALE GENOMIC DNA]</scope>
    <source>
        <strain evidence="1 2">HS1</strain>
    </source>
</reference>
<dbReference type="EMBL" id="CP006569">
    <property type="protein sequence ID" value="AHF77171.1"/>
    <property type="molecule type" value="Genomic_DNA"/>
</dbReference>
<dbReference type="AlphaFoldDB" id="W0HTK1"/>
<dbReference type="Proteomes" id="UP000019028">
    <property type="component" value="Chromosome"/>
</dbReference>
<gene>
    <name evidence="1" type="ORF">Sant_2123</name>
</gene>
<dbReference type="RefSeq" id="WP_038668478.1">
    <property type="nucleotide sequence ID" value="NZ_CP006569.1"/>
</dbReference>
<accession>W0HTK1</accession>
<keyword evidence="2" id="KW-1185">Reference proteome</keyword>
<evidence type="ECO:0008006" key="3">
    <source>
        <dbReference type="Google" id="ProtNLM"/>
    </source>
</evidence>
<evidence type="ECO:0000313" key="2">
    <source>
        <dbReference type="Proteomes" id="UP000019028"/>
    </source>
</evidence>